<feature type="compositionally biased region" description="Low complexity" evidence="9">
    <location>
        <begin position="444"/>
        <end position="477"/>
    </location>
</feature>
<dbReference type="SUPFAM" id="SSF54928">
    <property type="entry name" value="RNA-binding domain, RBD"/>
    <property type="match status" value="1"/>
</dbReference>
<feature type="domain" description="RRM" evidence="10">
    <location>
        <begin position="553"/>
        <end position="628"/>
    </location>
</feature>
<dbReference type="InterPro" id="IPR000504">
    <property type="entry name" value="RRM_dom"/>
</dbReference>
<keyword evidence="2" id="KW-0597">Phosphoprotein</keyword>
<dbReference type="AlphaFoldDB" id="A0ABD3VTW7"/>
<dbReference type="EMBL" id="JBJQND010000010">
    <property type="protein sequence ID" value="KAL3864469.1"/>
    <property type="molecule type" value="Genomic_DNA"/>
</dbReference>
<evidence type="ECO:0000256" key="2">
    <source>
        <dbReference type="ARBA" id="ARBA00022553"/>
    </source>
</evidence>
<dbReference type="PANTHER" id="PTHR15528:SF11">
    <property type="entry name" value="FI18188P1"/>
    <property type="match status" value="1"/>
</dbReference>
<feature type="compositionally biased region" description="Basic residues" evidence="9">
    <location>
        <begin position="421"/>
        <end position="443"/>
    </location>
</feature>
<evidence type="ECO:0000256" key="7">
    <source>
        <dbReference type="ARBA" id="ARBA00023242"/>
    </source>
</evidence>
<dbReference type="PANTHER" id="PTHR15528">
    <property type="entry name" value="PEROXISOME PROLIFERATOR ACTIVATED RECEPTOR GAMMA COACTIVATOR 1 PGC-1 -RELATED"/>
    <property type="match status" value="1"/>
</dbReference>
<dbReference type="InterPro" id="IPR012677">
    <property type="entry name" value="Nucleotide-bd_a/b_plait_sf"/>
</dbReference>
<proteinExistence type="predicted"/>
<evidence type="ECO:0000256" key="1">
    <source>
        <dbReference type="ARBA" id="ARBA00004123"/>
    </source>
</evidence>
<evidence type="ECO:0000313" key="12">
    <source>
        <dbReference type="Proteomes" id="UP001634394"/>
    </source>
</evidence>
<evidence type="ECO:0000256" key="3">
    <source>
        <dbReference type="ARBA" id="ARBA00022884"/>
    </source>
</evidence>
<feature type="compositionally biased region" description="Low complexity" evidence="9">
    <location>
        <begin position="485"/>
        <end position="494"/>
    </location>
</feature>
<evidence type="ECO:0000256" key="6">
    <source>
        <dbReference type="ARBA" id="ARBA00023163"/>
    </source>
</evidence>
<dbReference type="InterPro" id="IPR035979">
    <property type="entry name" value="RBD_domain_sf"/>
</dbReference>
<keyword evidence="6" id="KW-0804">Transcription</keyword>
<dbReference type="GO" id="GO:0003723">
    <property type="term" value="F:RNA binding"/>
    <property type="evidence" value="ECO:0007669"/>
    <property type="project" value="UniProtKB-UniRule"/>
</dbReference>
<accession>A0ABD3VTW7</accession>
<comment type="caution">
    <text evidence="11">The sequence shown here is derived from an EMBL/GenBank/DDBJ whole genome shotgun (WGS) entry which is preliminary data.</text>
</comment>
<dbReference type="Proteomes" id="UP001634394">
    <property type="component" value="Unassembled WGS sequence"/>
</dbReference>
<evidence type="ECO:0000256" key="4">
    <source>
        <dbReference type="ARBA" id="ARBA00023015"/>
    </source>
</evidence>
<comment type="subcellular location">
    <subcellularLocation>
        <location evidence="1">Nucleus</location>
    </subcellularLocation>
</comment>
<feature type="region of interest" description="Disordered" evidence="9">
    <location>
        <begin position="418"/>
        <end position="533"/>
    </location>
</feature>
<keyword evidence="3 8" id="KW-0694">RNA-binding</keyword>
<dbReference type="SMART" id="SM00360">
    <property type="entry name" value="RRM"/>
    <property type="match status" value="1"/>
</dbReference>
<gene>
    <name evidence="11" type="ORF">ACJMK2_006148</name>
</gene>
<dbReference type="InterPro" id="IPR034605">
    <property type="entry name" value="PGC-1"/>
</dbReference>
<dbReference type="Pfam" id="PF00076">
    <property type="entry name" value="RRM_1"/>
    <property type="match status" value="1"/>
</dbReference>
<organism evidence="11 12">
    <name type="scientific">Sinanodonta woodiana</name>
    <name type="common">Chinese pond mussel</name>
    <name type="synonym">Anodonta woodiana</name>
    <dbReference type="NCBI Taxonomy" id="1069815"/>
    <lineage>
        <taxon>Eukaryota</taxon>
        <taxon>Metazoa</taxon>
        <taxon>Spiralia</taxon>
        <taxon>Lophotrochozoa</taxon>
        <taxon>Mollusca</taxon>
        <taxon>Bivalvia</taxon>
        <taxon>Autobranchia</taxon>
        <taxon>Heteroconchia</taxon>
        <taxon>Palaeoheterodonta</taxon>
        <taxon>Unionida</taxon>
        <taxon>Unionoidea</taxon>
        <taxon>Unionidae</taxon>
        <taxon>Unioninae</taxon>
        <taxon>Sinanodonta</taxon>
    </lineage>
</organism>
<evidence type="ECO:0000313" key="11">
    <source>
        <dbReference type="EMBL" id="KAL3864468.1"/>
    </source>
</evidence>
<keyword evidence="4" id="KW-0805">Transcription regulation</keyword>
<evidence type="ECO:0000256" key="5">
    <source>
        <dbReference type="ARBA" id="ARBA00023159"/>
    </source>
</evidence>
<dbReference type="PROSITE" id="PS50102">
    <property type="entry name" value="RRM"/>
    <property type="match status" value="1"/>
</dbReference>
<keyword evidence="7" id="KW-0539">Nucleus</keyword>
<name>A0ABD3VTW7_SINWO</name>
<dbReference type="Gene3D" id="3.30.70.330">
    <property type="match status" value="1"/>
</dbReference>
<feature type="compositionally biased region" description="Basic residues" evidence="9">
    <location>
        <begin position="495"/>
        <end position="519"/>
    </location>
</feature>
<evidence type="ECO:0000256" key="8">
    <source>
        <dbReference type="PROSITE-ProRule" id="PRU00176"/>
    </source>
</evidence>
<keyword evidence="5" id="KW-0010">Activator</keyword>
<reference evidence="11 12" key="1">
    <citation type="submission" date="2024-11" db="EMBL/GenBank/DDBJ databases">
        <title>Chromosome-level genome assembly of the freshwater bivalve Anodonta woodiana.</title>
        <authorList>
            <person name="Chen X."/>
        </authorList>
    </citation>
    <scope>NUCLEOTIDE SEQUENCE [LARGE SCALE GENOMIC DNA]</scope>
    <source>
        <strain evidence="11">MN2024</strain>
        <tissue evidence="11">Gills</tissue>
    </source>
</reference>
<dbReference type="GO" id="GO:0005634">
    <property type="term" value="C:nucleus"/>
    <property type="evidence" value="ECO:0007669"/>
    <property type="project" value="UniProtKB-SubCell"/>
</dbReference>
<evidence type="ECO:0000256" key="9">
    <source>
        <dbReference type="SAM" id="MobiDB-lite"/>
    </source>
</evidence>
<evidence type="ECO:0000259" key="10">
    <source>
        <dbReference type="PROSITE" id="PS50102"/>
    </source>
</evidence>
<feature type="region of interest" description="Disordered" evidence="9">
    <location>
        <begin position="107"/>
        <end position="127"/>
    </location>
</feature>
<dbReference type="EMBL" id="JBJQND010000010">
    <property type="protein sequence ID" value="KAL3864468.1"/>
    <property type="molecule type" value="Genomic_DNA"/>
</dbReference>
<keyword evidence="12" id="KW-1185">Reference proteome</keyword>
<protein>
    <recommendedName>
        <fullName evidence="10">RRM domain-containing protein</fullName>
    </recommendedName>
</protein>
<sequence length="674" mass="76823">MEEMEGLFGTQMDYLGLGSFGPLELDTADEMVVTSLMSEIFPDSFDEEIVQLHEDGLLNLADDHSGLPGIDGIEAFDVNGLLEQFEEASQTFGNCDTLQPSLTFDWNQNGPENMHGKENEGKPSSSNNTVELTAEMIEKFKSGNKRKSAVLLPMGVPAKRGRGKAMARGRAVALPVSCTPLKLQRIMMQNLDIKDLNLSIDLPADAHTATIQESKDAVAKVVAGKEEKVETTAKEKIQDVNENYFYQIRDHDYSKNVPKIDSDQQENAEYCAEEGCNKESGLNVDPEEGEIIEDGELVEDEVSILVNKEDTQKSWTKKNYRKREEPVEQDSEVYFDKLPSYYTALSIPKKPTKKYVGEAISKDDFDRDPSPTRDSSVYNKLPDYYCFTNSTKYDSKLLSNGYSSQSCAPVIDSEHASRSCSRSRRSRSRSRYSQERKRKRSRHSSYSSCSDSRSSSSLQSSSRSRSRSCYSSSSSSRSRSRGYRSRSSSCSYSRSRSRSYSRSCSRPKSRRKEKRRIRSTSRSSSVEREIEQRKELRHKEKEIYKKRCIEERRIIYIGRLPNDYTRRQLRKRFERFGEIEDTRVHMREHGDNYGFVTFCYTCDAYAAIEKGNSIPGEPAFDLCFGGRRQFCSTDYADLDGNMEVEEEYTMPPAQKSANLDFDTLLQQAKKATKR</sequence>